<dbReference type="AlphaFoldDB" id="A0A3N4LV36"/>
<feature type="domain" description="AB hydrolase-1" evidence="3">
    <location>
        <begin position="59"/>
        <end position="218"/>
    </location>
</feature>
<evidence type="ECO:0000256" key="2">
    <source>
        <dbReference type="ARBA" id="ARBA00022801"/>
    </source>
</evidence>
<dbReference type="Pfam" id="PF00561">
    <property type="entry name" value="Abhydrolase_1"/>
    <property type="match status" value="1"/>
</dbReference>
<keyword evidence="2 4" id="KW-0378">Hydrolase</keyword>
<organism evidence="4 5">
    <name type="scientific">Terfezia boudieri ATCC MYA-4762</name>
    <dbReference type="NCBI Taxonomy" id="1051890"/>
    <lineage>
        <taxon>Eukaryota</taxon>
        <taxon>Fungi</taxon>
        <taxon>Dikarya</taxon>
        <taxon>Ascomycota</taxon>
        <taxon>Pezizomycotina</taxon>
        <taxon>Pezizomycetes</taxon>
        <taxon>Pezizales</taxon>
        <taxon>Pezizaceae</taxon>
        <taxon>Terfezia</taxon>
    </lineage>
</organism>
<evidence type="ECO:0000256" key="1">
    <source>
        <dbReference type="ARBA" id="ARBA00010088"/>
    </source>
</evidence>
<dbReference type="GO" id="GO:0008233">
    <property type="term" value="F:peptidase activity"/>
    <property type="evidence" value="ECO:0007669"/>
    <property type="project" value="InterPro"/>
</dbReference>
<dbReference type="SUPFAM" id="SSF53474">
    <property type="entry name" value="alpha/beta-Hydrolases"/>
    <property type="match status" value="1"/>
</dbReference>
<name>A0A3N4LV36_9PEZI</name>
<reference evidence="4 5" key="1">
    <citation type="journal article" date="2018" name="Nat. Ecol. Evol.">
        <title>Pezizomycetes genomes reveal the molecular basis of ectomycorrhizal truffle lifestyle.</title>
        <authorList>
            <person name="Murat C."/>
            <person name="Payen T."/>
            <person name="Noel B."/>
            <person name="Kuo A."/>
            <person name="Morin E."/>
            <person name="Chen J."/>
            <person name="Kohler A."/>
            <person name="Krizsan K."/>
            <person name="Balestrini R."/>
            <person name="Da Silva C."/>
            <person name="Montanini B."/>
            <person name="Hainaut M."/>
            <person name="Levati E."/>
            <person name="Barry K.W."/>
            <person name="Belfiori B."/>
            <person name="Cichocki N."/>
            <person name="Clum A."/>
            <person name="Dockter R.B."/>
            <person name="Fauchery L."/>
            <person name="Guy J."/>
            <person name="Iotti M."/>
            <person name="Le Tacon F."/>
            <person name="Lindquist E.A."/>
            <person name="Lipzen A."/>
            <person name="Malagnac F."/>
            <person name="Mello A."/>
            <person name="Molinier V."/>
            <person name="Miyauchi S."/>
            <person name="Poulain J."/>
            <person name="Riccioni C."/>
            <person name="Rubini A."/>
            <person name="Sitrit Y."/>
            <person name="Splivallo R."/>
            <person name="Traeger S."/>
            <person name="Wang M."/>
            <person name="Zifcakova L."/>
            <person name="Wipf D."/>
            <person name="Zambonelli A."/>
            <person name="Paolocci F."/>
            <person name="Nowrousian M."/>
            <person name="Ottonello S."/>
            <person name="Baldrian P."/>
            <person name="Spatafora J.W."/>
            <person name="Henrissat B."/>
            <person name="Nagy L.G."/>
            <person name="Aury J.M."/>
            <person name="Wincker P."/>
            <person name="Grigoriev I.V."/>
            <person name="Bonfante P."/>
            <person name="Martin F.M."/>
        </authorList>
    </citation>
    <scope>NUCLEOTIDE SEQUENCE [LARGE SCALE GENOMIC DNA]</scope>
    <source>
        <strain evidence="4 5">ATCC MYA-4762</strain>
    </source>
</reference>
<sequence>MTVAELKHEENYVVTGDIKIIERFWQVPLDYEQTGEGCEKIQLFGRSAVPVTKEKDNLPTIVYLQGGPGFECSSPRSHPLTSFVHDKGYQILYLDQRGTGLSNPISADTVLQKGDRTSQQARWLSLFRADNIVRDCEAVRKSLLGSKEKDEDKKWSLVGQSFGGFTAVHYLSSHPEGLREVFTTGGMPPLVDRPDDVYKVLYEKVKERNETYYKKYPQDIKRVRDILKHLKENEVILPNGGHLTPRRFLQLGLAFGGTGGLDGIHIIVLRAASELESTSTLSYKLLQSIEQDQSFDGNPIYAILHESIYCQRARSDWSANRLIKSHEEHFDYETLIEKPDDVPVYFTGEMVYPWMFIDYAELRKLKPVAEHIAQIGDWPRLYDLEQLKKNTVPVNSAIYVEDMYVGFDLARETAKAIGNHKVFVTNTMMHDAVRTKCNEVMGELFRLSKRVEG</sequence>
<evidence type="ECO:0000259" key="3">
    <source>
        <dbReference type="Pfam" id="PF00561"/>
    </source>
</evidence>
<dbReference type="InParanoid" id="A0A3N4LV36"/>
<dbReference type="PRINTS" id="PR00793">
    <property type="entry name" value="PROAMNOPTASE"/>
</dbReference>
<protein>
    <submittedName>
        <fullName evidence="4">Alpha/beta-hydrolase</fullName>
    </submittedName>
</protein>
<dbReference type="PANTHER" id="PTHR43248">
    <property type="entry name" value="2-SUCCINYL-6-HYDROXY-2,4-CYCLOHEXADIENE-1-CARBOXYLATE SYNTHASE"/>
    <property type="match status" value="1"/>
</dbReference>
<evidence type="ECO:0000313" key="4">
    <source>
        <dbReference type="EMBL" id="RPB26774.1"/>
    </source>
</evidence>
<evidence type="ECO:0000313" key="5">
    <source>
        <dbReference type="Proteomes" id="UP000267821"/>
    </source>
</evidence>
<dbReference type="OrthoDB" id="1898734at2759"/>
<gene>
    <name evidence="4" type="ORF">L211DRAFT_651787</name>
</gene>
<dbReference type="GO" id="GO:0006508">
    <property type="term" value="P:proteolysis"/>
    <property type="evidence" value="ECO:0007669"/>
    <property type="project" value="InterPro"/>
</dbReference>
<dbReference type="Gene3D" id="3.40.50.1820">
    <property type="entry name" value="alpha/beta hydrolase"/>
    <property type="match status" value="1"/>
</dbReference>
<dbReference type="InterPro" id="IPR029058">
    <property type="entry name" value="AB_hydrolase_fold"/>
</dbReference>
<proteinExistence type="inferred from homology"/>
<accession>A0A3N4LV36</accession>
<dbReference type="InterPro" id="IPR051601">
    <property type="entry name" value="Serine_prot/Carboxylest_S33"/>
</dbReference>
<dbReference type="InterPro" id="IPR002410">
    <property type="entry name" value="Peptidase_S33"/>
</dbReference>
<comment type="similarity">
    <text evidence="1">Belongs to the peptidase S33 family.</text>
</comment>
<keyword evidence="5" id="KW-1185">Reference proteome</keyword>
<dbReference type="STRING" id="1051890.A0A3N4LV36"/>
<dbReference type="EMBL" id="ML121533">
    <property type="protein sequence ID" value="RPB26774.1"/>
    <property type="molecule type" value="Genomic_DNA"/>
</dbReference>
<dbReference type="PANTHER" id="PTHR43248:SF2">
    <property type="entry name" value="PROLYL AMINOPEPTIDASE"/>
    <property type="match status" value="1"/>
</dbReference>
<dbReference type="InterPro" id="IPR000073">
    <property type="entry name" value="AB_hydrolase_1"/>
</dbReference>
<dbReference type="Proteomes" id="UP000267821">
    <property type="component" value="Unassembled WGS sequence"/>
</dbReference>